<dbReference type="GO" id="GO:0004034">
    <property type="term" value="F:aldose 1-epimerase activity"/>
    <property type="evidence" value="ECO:0007669"/>
    <property type="project" value="UniProtKB-EC"/>
</dbReference>
<evidence type="ECO:0000256" key="1">
    <source>
        <dbReference type="ARBA" id="ARBA00005028"/>
    </source>
</evidence>
<comment type="pathway">
    <text evidence="1 5">Carbohydrate metabolism; hexose metabolism.</text>
</comment>
<reference evidence="6 7" key="1">
    <citation type="submission" date="2023-07" db="EMBL/GenBank/DDBJ databases">
        <title>Sorghum-associated microbial communities from plants grown in Nebraska, USA.</title>
        <authorList>
            <person name="Schachtman D."/>
        </authorList>
    </citation>
    <scope>NUCLEOTIDE SEQUENCE [LARGE SCALE GENOMIC DNA]</scope>
    <source>
        <strain evidence="6 7">BE310</strain>
    </source>
</reference>
<dbReference type="InterPro" id="IPR008183">
    <property type="entry name" value="Aldose_1/G6P_1-epimerase"/>
</dbReference>
<dbReference type="InterPro" id="IPR014718">
    <property type="entry name" value="GH-type_carb-bd"/>
</dbReference>
<proteinExistence type="inferred from homology"/>
<gene>
    <name evidence="6" type="ORF">J2X16_004290</name>
</gene>
<dbReference type="PANTHER" id="PTHR10091">
    <property type="entry name" value="ALDOSE-1-EPIMERASE"/>
    <property type="match status" value="1"/>
</dbReference>
<organism evidence="6 7">
    <name type="scientific">Pelomonas aquatica</name>
    <dbReference type="NCBI Taxonomy" id="431058"/>
    <lineage>
        <taxon>Bacteria</taxon>
        <taxon>Pseudomonadati</taxon>
        <taxon>Pseudomonadota</taxon>
        <taxon>Betaproteobacteria</taxon>
        <taxon>Burkholderiales</taxon>
        <taxon>Sphaerotilaceae</taxon>
        <taxon>Roseateles</taxon>
    </lineage>
</organism>
<keyword evidence="3 5" id="KW-0413">Isomerase</keyword>
<dbReference type="InterPro" id="IPR011013">
    <property type="entry name" value="Gal_mutarotase_sf_dom"/>
</dbReference>
<evidence type="ECO:0000256" key="2">
    <source>
        <dbReference type="ARBA" id="ARBA00006206"/>
    </source>
</evidence>
<evidence type="ECO:0000313" key="7">
    <source>
        <dbReference type="Proteomes" id="UP001180536"/>
    </source>
</evidence>
<comment type="similarity">
    <text evidence="2 5">Belongs to the aldose epimerase family.</text>
</comment>
<comment type="caution">
    <text evidence="6">The sequence shown here is derived from an EMBL/GenBank/DDBJ whole genome shotgun (WGS) entry which is preliminary data.</text>
</comment>
<dbReference type="RefSeq" id="WP_310348197.1">
    <property type="nucleotide sequence ID" value="NZ_JAVDXQ010000006.1"/>
</dbReference>
<sequence length="355" mass="38782">MSMKCVEYGLLPDGRAVHEYTLGNGLGLTLTAITLGGIVTGLWVPDAQGAAGNVVLGFDNLDDYVHRNPSFGIIVGRYGNRIAGASFELDGQTHTLARNDGPNCLHGGTEGFGHRLWAAEPVEPQPGEAQALLFSYTSPHGEQGFPGELQVRVRYAVSATENAWRIDYEATTDRATVVNLTHHDYFNLAGQGSVLRHRLTIPASRYSEVDQHLIPLQHASVDGTPFDFRRSTPIVARIRDAHPQLLRAKGYDHNWLLDGEPGADGLRPAATLEDPHSGRRMEVLTSEPALQFYSGNFLDGSLAGPGGRIYRQGDGLCLETQHNPDSPHHAVSDDWPSTVLRPGEVWRSTTVHRFT</sequence>
<dbReference type="SUPFAM" id="SSF74650">
    <property type="entry name" value="Galactose mutarotase-like"/>
    <property type="match status" value="1"/>
</dbReference>
<dbReference type="InterPro" id="IPR047215">
    <property type="entry name" value="Galactose_mutarotase-like"/>
</dbReference>
<dbReference type="EC" id="5.1.3.3" evidence="5"/>
<dbReference type="PANTHER" id="PTHR10091:SF0">
    <property type="entry name" value="GALACTOSE MUTAROTASE"/>
    <property type="match status" value="1"/>
</dbReference>
<accession>A0ABU1ZE74</accession>
<dbReference type="Pfam" id="PF01263">
    <property type="entry name" value="Aldose_epim"/>
    <property type="match status" value="1"/>
</dbReference>
<evidence type="ECO:0000256" key="4">
    <source>
        <dbReference type="ARBA" id="ARBA00023277"/>
    </source>
</evidence>
<evidence type="ECO:0000256" key="3">
    <source>
        <dbReference type="ARBA" id="ARBA00023235"/>
    </source>
</evidence>
<dbReference type="NCBIfam" id="NF008277">
    <property type="entry name" value="PRK11055.1"/>
    <property type="match status" value="1"/>
</dbReference>
<dbReference type="InterPro" id="IPR015443">
    <property type="entry name" value="Aldose_1-epimerase"/>
</dbReference>
<keyword evidence="7" id="KW-1185">Reference proteome</keyword>
<comment type="catalytic activity">
    <reaction evidence="5">
        <text>alpha-D-glucose = beta-D-glucose</text>
        <dbReference type="Rhea" id="RHEA:10264"/>
        <dbReference type="ChEBI" id="CHEBI:15903"/>
        <dbReference type="ChEBI" id="CHEBI:17925"/>
        <dbReference type="EC" id="5.1.3.3"/>
    </reaction>
</comment>
<dbReference type="CDD" id="cd09019">
    <property type="entry name" value="galactose_mutarotase_like"/>
    <property type="match status" value="1"/>
</dbReference>
<evidence type="ECO:0000313" key="6">
    <source>
        <dbReference type="EMBL" id="MDR7298922.1"/>
    </source>
</evidence>
<dbReference type="PIRSF" id="PIRSF005096">
    <property type="entry name" value="GALM"/>
    <property type="match status" value="1"/>
</dbReference>
<dbReference type="EMBL" id="JAVDXQ010000006">
    <property type="protein sequence ID" value="MDR7298922.1"/>
    <property type="molecule type" value="Genomic_DNA"/>
</dbReference>
<dbReference type="Gene3D" id="2.70.98.10">
    <property type="match status" value="1"/>
</dbReference>
<dbReference type="Proteomes" id="UP001180536">
    <property type="component" value="Unassembled WGS sequence"/>
</dbReference>
<protein>
    <recommendedName>
        <fullName evidence="5">Aldose 1-epimerase</fullName>
        <ecNumber evidence="5">5.1.3.3</ecNumber>
    </recommendedName>
</protein>
<evidence type="ECO:0000256" key="5">
    <source>
        <dbReference type="PIRNR" id="PIRNR005096"/>
    </source>
</evidence>
<keyword evidence="4 5" id="KW-0119">Carbohydrate metabolism</keyword>
<name>A0ABU1ZE74_9BURK</name>